<dbReference type="Proteomes" id="UP000046393">
    <property type="component" value="Unplaced"/>
</dbReference>
<evidence type="ECO:0000313" key="3">
    <source>
        <dbReference type="WBParaSite" id="SMUV_0000155201-mRNA-1"/>
    </source>
</evidence>
<evidence type="ECO:0000313" key="2">
    <source>
        <dbReference type="Proteomes" id="UP000046393"/>
    </source>
</evidence>
<dbReference type="PANTHER" id="PTHR46292:SF1">
    <property type="entry name" value="COILED-COIL DOMAIN-CONTAINING PROTEIN 102A"/>
    <property type="match status" value="1"/>
</dbReference>
<protein>
    <submittedName>
        <fullName evidence="3">COX assembly mitochondrial protein</fullName>
    </submittedName>
</protein>
<organism evidence="2 3">
    <name type="scientific">Syphacia muris</name>
    <dbReference type="NCBI Taxonomy" id="451379"/>
    <lineage>
        <taxon>Eukaryota</taxon>
        <taxon>Metazoa</taxon>
        <taxon>Ecdysozoa</taxon>
        <taxon>Nematoda</taxon>
        <taxon>Chromadorea</taxon>
        <taxon>Rhabditida</taxon>
        <taxon>Spirurina</taxon>
        <taxon>Oxyuridomorpha</taxon>
        <taxon>Oxyuroidea</taxon>
        <taxon>Oxyuridae</taxon>
        <taxon>Syphacia</taxon>
    </lineage>
</organism>
<keyword evidence="2" id="KW-1185">Reference proteome</keyword>
<keyword evidence="1" id="KW-0175">Coiled coil</keyword>
<name>A0A0N5ABM6_9BILA</name>
<dbReference type="AlphaFoldDB" id="A0A0N5ABM6"/>
<dbReference type="PANTHER" id="PTHR46292">
    <property type="entry name" value="COILED-COIL DOMAIN-CONTAINING PROTEIN 102A"/>
    <property type="match status" value="1"/>
</dbReference>
<reference evidence="3" key="1">
    <citation type="submission" date="2017-02" db="UniProtKB">
        <authorList>
            <consortium name="WormBaseParasite"/>
        </authorList>
    </citation>
    <scope>IDENTIFICATION</scope>
</reference>
<sequence length="204" mass="24102">MNRESSECYFGQQLSENLQLCIKIAKCGHFLLVITTLHVYFEENLKVFSIPSIMGRCQHTDWDACEMFRLQELNEGYAVHQGKDRGYFKSSSNIHNRYSDNTVITTLHVYFEENLKVFSIPSIMGRCQHTDWDACEMFRLQELNEARQRAAQMEKTMRWWSECTASWRQKWCSVRNERNEAREEAFALKEALKSANVKLKMLFS</sequence>
<dbReference type="WBParaSite" id="SMUV_0000155201-mRNA-1">
    <property type="protein sequence ID" value="SMUV_0000155201-mRNA-1"/>
    <property type="gene ID" value="SMUV_0000155201"/>
</dbReference>
<proteinExistence type="predicted"/>
<accession>A0A0N5ABM6</accession>
<evidence type="ECO:0000256" key="1">
    <source>
        <dbReference type="ARBA" id="ARBA00023054"/>
    </source>
</evidence>